<organism evidence="1">
    <name type="scientific">Anguilla anguilla</name>
    <name type="common">European freshwater eel</name>
    <name type="synonym">Muraena anguilla</name>
    <dbReference type="NCBI Taxonomy" id="7936"/>
    <lineage>
        <taxon>Eukaryota</taxon>
        <taxon>Metazoa</taxon>
        <taxon>Chordata</taxon>
        <taxon>Craniata</taxon>
        <taxon>Vertebrata</taxon>
        <taxon>Euteleostomi</taxon>
        <taxon>Actinopterygii</taxon>
        <taxon>Neopterygii</taxon>
        <taxon>Teleostei</taxon>
        <taxon>Anguilliformes</taxon>
        <taxon>Anguillidae</taxon>
        <taxon>Anguilla</taxon>
    </lineage>
</organism>
<dbReference type="EMBL" id="GBXM01011294">
    <property type="protein sequence ID" value="JAH97283.1"/>
    <property type="molecule type" value="Transcribed_RNA"/>
</dbReference>
<reference evidence="1" key="1">
    <citation type="submission" date="2014-11" db="EMBL/GenBank/DDBJ databases">
        <authorList>
            <person name="Amaro Gonzalez C."/>
        </authorList>
    </citation>
    <scope>NUCLEOTIDE SEQUENCE</scope>
</reference>
<sequence length="48" mass="5528">MGVHSHHTECCTVNHNGTVSKTFTTYYQLCDFLHPQRCVTANENVHCY</sequence>
<accession>A0A0E9X6I2</accession>
<name>A0A0E9X6I2_ANGAN</name>
<reference evidence="1" key="2">
    <citation type="journal article" date="2015" name="Fish Shellfish Immunol.">
        <title>Early steps in the European eel (Anguilla anguilla)-Vibrio vulnificus interaction in the gills: Role of the RtxA13 toxin.</title>
        <authorList>
            <person name="Callol A."/>
            <person name="Pajuelo D."/>
            <person name="Ebbesson L."/>
            <person name="Teles M."/>
            <person name="MacKenzie S."/>
            <person name="Amaro C."/>
        </authorList>
    </citation>
    <scope>NUCLEOTIDE SEQUENCE</scope>
</reference>
<proteinExistence type="predicted"/>
<evidence type="ECO:0000313" key="1">
    <source>
        <dbReference type="EMBL" id="JAH97283.1"/>
    </source>
</evidence>
<dbReference type="AlphaFoldDB" id="A0A0E9X6I2"/>
<protein>
    <submittedName>
        <fullName evidence="1">Uncharacterized protein</fullName>
    </submittedName>
</protein>